<accession>A0A9P6CVB9</accession>
<keyword evidence="2" id="KW-1185">Reference proteome</keyword>
<gene>
    <name evidence="1" type="ORF">BDN70DRAFT_382647</name>
</gene>
<organism evidence="1 2">
    <name type="scientific">Pholiota conissans</name>
    <dbReference type="NCBI Taxonomy" id="109636"/>
    <lineage>
        <taxon>Eukaryota</taxon>
        <taxon>Fungi</taxon>
        <taxon>Dikarya</taxon>
        <taxon>Basidiomycota</taxon>
        <taxon>Agaricomycotina</taxon>
        <taxon>Agaricomycetes</taxon>
        <taxon>Agaricomycetidae</taxon>
        <taxon>Agaricales</taxon>
        <taxon>Agaricineae</taxon>
        <taxon>Strophariaceae</taxon>
        <taxon>Pholiota</taxon>
    </lineage>
</organism>
<evidence type="ECO:0000313" key="1">
    <source>
        <dbReference type="EMBL" id="KAF9473438.1"/>
    </source>
</evidence>
<protein>
    <submittedName>
        <fullName evidence="1">Uncharacterized protein</fullName>
    </submittedName>
</protein>
<dbReference type="Proteomes" id="UP000807469">
    <property type="component" value="Unassembled WGS sequence"/>
</dbReference>
<proteinExistence type="predicted"/>
<reference evidence="1" key="1">
    <citation type="submission" date="2020-11" db="EMBL/GenBank/DDBJ databases">
        <authorList>
            <consortium name="DOE Joint Genome Institute"/>
            <person name="Ahrendt S."/>
            <person name="Riley R."/>
            <person name="Andreopoulos W."/>
            <person name="Labutti K."/>
            <person name="Pangilinan J."/>
            <person name="Ruiz-Duenas F.J."/>
            <person name="Barrasa J.M."/>
            <person name="Sanchez-Garcia M."/>
            <person name="Camarero S."/>
            <person name="Miyauchi S."/>
            <person name="Serrano A."/>
            <person name="Linde D."/>
            <person name="Babiker R."/>
            <person name="Drula E."/>
            <person name="Ayuso-Fernandez I."/>
            <person name="Pacheco R."/>
            <person name="Padilla G."/>
            <person name="Ferreira P."/>
            <person name="Barriuso J."/>
            <person name="Kellner H."/>
            <person name="Castanera R."/>
            <person name="Alfaro M."/>
            <person name="Ramirez L."/>
            <person name="Pisabarro A.G."/>
            <person name="Kuo A."/>
            <person name="Tritt A."/>
            <person name="Lipzen A."/>
            <person name="He G."/>
            <person name="Yan M."/>
            <person name="Ng V."/>
            <person name="Cullen D."/>
            <person name="Martin F."/>
            <person name="Rosso M.-N."/>
            <person name="Henrissat B."/>
            <person name="Hibbett D."/>
            <person name="Martinez A.T."/>
            <person name="Grigoriev I.V."/>
        </authorList>
    </citation>
    <scope>NUCLEOTIDE SEQUENCE</scope>
    <source>
        <strain evidence="1">CIRM-BRFM 674</strain>
    </source>
</reference>
<evidence type="ECO:0000313" key="2">
    <source>
        <dbReference type="Proteomes" id="UP000807469"/>
    </source>
</evidence>
<dbReference type="EMBL" id="MU155442">
    <property type="protein sequence ID" value="KAF9473438.1"/>
    <property type="molecule type" value="Genomic_DNA"/>
</dbReference>
<sequence>MTWTQPLDWPLDVSFGSQHRLVHAMKVDSRRHIDSDHVHRRFFRSGRPLLTTHRLYVSAIDQPFPTLNPPPTTPTHRPSSLASARIPCPCLSIARLIPSCFVSSRQAHPTAFLANLDILNLWPITI</sequence>
<dbReference type="AlphaFoldDB" id="A0A9P6CVB9"/>
<comment type="caution">
    <text evidence="1">The sequence shown here is derived from an EMBL/GenBank/DDBJ whole genome shotgun (WGS) entry which is preliminary data.</text>
</comment>
<name>A0A9P6CVB9_9AGAR</name>